<dbReference type="InterPro" id="IPR056823">
    <property type="entry name" value="TEN-like_YD-shell"/>
</dbReference>
<dbReference type="InterPro" id="IPR050708">
    <property type="entry name" value="T6SS_VgrG/RHS"/>
</dbReference>
<keyword evidence="1" id="KW-0677">Repeat</keyword>
<dbReference type="Pfam" id="PF25023">
    <property type="entry name" value="TEN_YD-shell"/>
    <property type="match status" value="1"/>
</dbReference>
<gene>
    <name evidence="4" type="ORF">KTT_32050</name>
</gene>
<dbReference type="PANTHER" id="PTHR32305">
    <property type="match status" value="1"/>
</dbReference>
<name>A0A402A2R5_9CHLR</name>
<keyword evidence="2" id="KW-0812">Transmembrane</keyword>
<dbReference type="AlphaFoldDB" id="A0A402A2R5"/>
<reference evidence="5" key="1">
    <citation type="submission" date="2018-12" db="EMBL/GenBank/DDBJ databases">
        <title>Tengunoibacter tsumagoiensis gen. nov., sp. nov., Dictyobacter kobayashii sp. nov., D. alpinus sp. nov., and D. joshuensis sp. nov. and description of Dictyobacteraceae fam. nov. within the order Ktedonobacterales isolated from Tengu-no-mugimeshi.</title>
        <authorList>
            <person name="Wang C.M."/>
            <person name="Zheng Y."/>
            <person name="Sakai Y."/>
            <person name="Toyoda A."/>
            <person name="Minakuchi Y."/>
            <person name="Abe K."/>
            <person name="Yokota A."/>
            <person name="Yabe S."/>
        </authorList>
    </citation>
    <scope>NUCLEOTIDE SEQUENCE [LARGE SCALE GENOMIC DNA]</scope>
    <source>
        <strain evidence="5">Uno3</strain>
    </source>
</reference>
<dbReference type="PANTHER" id="PTHR32305:SF15">
    <property type="entry name" value="PROTEIN RHSA-RELATED"/>
    <property type="match status" value="1"/>
</dbReference>
<keyword evidence="5" id="KW-1185">Reference proteome</keyword>
<dbReference type="EMBL" id="BIFR01000001">
    <property type="protein sequence ID" value="GCE13346.1"/>
    <property type="molecule type" value="Genomic_DNA"/>
</dbReference>
<dbReference type="Proteomes" id="UP000287352">
    <property type="component" value="Unassembled WGS sequence"/>
</dbReference>
<keyword evidence="2" id="KW-1133">Transmembrane helix</keyword>
<proteinExistence type="predicted"/>
<feature type="domain" description="Teneurin-like YD-shell" evidence="3">
    <location>
        <begin position="15"/>
        <end position="119"/>
    </location>
</feature>
<evidence type="ECO:0000259" key="3">
    <source>
        <dbReference type="Pfam" id="PF25023"/>
    </source>
</evidence>
<dbReference type="Gene3D" id="2.180.10.10">
    <property type="entry name" value="RHS repeat-associated core"/>
    <property type="match status" value="1"/>
</dbReference>
<evidence type="ECO:0000313" key="5">
    <source>
        <dbReference type="Proteomes" id="UP000287352"/>
    </source>
</evidence>
<dbReference type="NCBIfam" id="TIGR03696">
    <property type="entry name" value="Rhs_assc_core"/>
    <property type="match status" value="1"/>
</dbReference>
<feature type="transmembrane region" description="Helical" evidence="2">
    <location>
        <begin position="138"/>
        <end position="157"/>
    </location>
</feature>
<comment type="caution">
    <text evidence="4">The sequence shown here is derived from an EMBL/GenBank/DDBJ whole genome shotgun (WGS) entry which is preliminary data.</text>
</comment>
<keyword evidence="2" id="KW-0472">Membrane</keyword>
<evidence type="ECO:0000256" key="2">
    <source>
        <dbReference type="SAM" id="Phobius"/>
    </source>
</evidence>
<accession>A0A402A2R5</accession>
<feature type="transmembrane region" description="Helical" evidence="2">
    <location>
        <begin position="177"/>
        <end position="200"/>
    </location>
</feature>
<organism evidence="4 5">
    <name type="scientific">Tengunoibacter tsumagoiensis</name>
    <dbReference type="NCBI Taxonomy" id="2014871"/>
    <lineage>
        <taxon>Bacteria</taxon>
        <taxon>Bacillati</taxon>
        <taxon>Chloroflexota</taxon>
        <taxon>Ktedonobacteria</taxon>
        <taxon>Ktedonobacterales</taxon>
        <taxon>Dictyobacteraceae</taxon>
        <taxon>Tengunoibacter</taxon>
    </lineage>
</organism>
<protein>
    <recommendedName>
        <fullName evidence="3">Teneurin-like YD-shell domain-containing protein</fullName>
    </recommendedName>
</protein>
<dbReference type="InterPro" id="IPR022385">
    <property type="entry name" value="Rhs_assc_core"/>
</dbReference>
<evidence type="ECO:0000256" key="1">
    <source>
        <dbReference type="ARBA" id="ARBA00022737"/>
    </source>
</evidence>
<sequence>MRCCCGLLNHERTPNGKKYDSLFDGLGSIVGMTNSAGQEVNAYKYDPYGNIVSQQEQSGLNNPWKYAGGYYDSSTGLTKFGIRYYDPTVGRWTQRTPVGGSLQETLKGNPYMYADNNPVNEVDPSGRFSLTYKCIQDVITIGGGVITLSGLISFFTPGNATGAVALALAAATGPGDIAIAGLAASLFIGVFVTISILLILQGVDSARSLKSDCS</sequence>
<evidence type="ECO:0000313" key="4">
    <source>
        <dbReference type="EMBL" id="GCE13346.1"/>
    </source>
</evidence>